<reference evidence="2 3" key="1">
    <citation type="journal article" date="2009" name="Genome Biol.">
        <title>Comparative genome and phenotypic analysis of Clostridium difficile 027 strains provides insight into the evolution of a hypervirulent bacterium.</title>
        <authorList>
            <person name="Stabler R.A."/>
            <person name="He M."/>
            <person name="Dawson L."/>
            <person name="Martin M."/>
            <person name="Valiente E."/>
            <person name="Corton C."/>
            <person name="Lawley T.D."/>
            <person name="Sebaihia M."/>
            <person name="Quail M.A."/>
            <person name="Rose G."/>
            <person name="Gerding D.N."/>
            <person name="Gibert M."/>
            <person name="Popoff M.R."/>
            <person name="Parkhill J."/>
            <person name="Dougan G."/>
            <person name="Wren B.W."/>
        </authorList>
    </citation>
    <scope>NUCLEOTIDE SEQUENCE [LARGE SCALE GENOMIC DNA]</scope>
    <source>
        <strain evidence="2 3">CD196</strain>
    </source>
</reference>
<dbReference type="GO" id="GO:0140359">
    <property type="term" value="F:ABC-type transporter activity"/>
    <property type="evidence" value="ECO:0007669"/>
    <property type="project" value="InterPro"/>
</dbReference>
<sequence length="252" mass="27939">MREYIAFTKKEFKENIRNYKLLSLTILFLVFGIMSPLSAKFMPDLIAHFAPTLKVTTAPTALDSWTQFSGNISGLGTSLTLIVFCNILSNEYSKGTLVIMLTKGLSRSSVVLSKFSIAVIIMTIGFWLSFLCTYGYTMYFWPTANLNHIIFSAFNLWLISIMYISILILGCVLFRPAFASVLLVLAATAILSLISIPKQIAPYTPNFILSKNIDLVSGKVTPPEFIIPIIVTIVISIVCLLLAVVLFNKKAV</sequence>
<keyword evidence="1" id="KW-0812">Transmembrane</keyword>
<dbReference type="Pfam" id="PF12679">
    <property type="entry name" value="ABC2_membrane_2"/>
    <property type="match status" value="1"/>
</dbReference>
<keyword evidence="1" id="KW-0472">Membrane</keyword>
<evidence type="ECO:0000256" key="1">
    <source>
        <dbReference type="SAM" id="Phobius"/>
    </source>
</evidence>
<name>A0A0H3MYV8_CLODC</name>
<feature type="transmembrane region" description="Helical" evidence="1">
    <location>
        <begin position="177"/>
        <end position="196"/>
    </location>
</feature>
<protein>
    <submittedName>
        <fullName evidence="2">ABC transporter, permease protein</fullName>
    </submittedName>
</protein>
<keyword evidence="1" id="KW-1133">Transmembrane helix</keyword>
<organism evidence="2 3">
    <name type="scientific">Clostridioides difficile (strain CD196)</name>
    <name type="common">Peptoclostridium difficile</name>
    <dbReference type="NCBI Taxonomy" id="645462"/>
    <lineage>
        <taxon>Bacteria</taxon>
        <taxon>Bacillati</taxon>
        <taxon>Bacillota</taxon>
        <taxon>Clostridia</taxon>
        <taxon>Peptostreptococcales</taxon>
        <taxon>Peptostreptococcaceae</taxon>
        <taxon>Clostridioides</taxon>
    </lineage>
</organism>
<dbReference type="Proteomes" id="UP000002068">
    <property type="component" value="Chromosome"/>
</dbReference>
<dbReference type="GO" id="GO:0005886">
    <property type="term" value="C:plasma membrane"/>
    <property type="evidence" value="ECO:0007669"/>
    <property type="project" value="UniProtKB-SubCell"/>
</dbReference>
<dbReference type="EMBL" id="FN538970">
    <property type="protein sequence ID" value="CBA60617.1"/>
    <property type="molecule type" value="Genomic_DNA"/>
</dbReference>
<gene>
    <name evidence="2" type="ordered locus">CD196_0310</name>
</gene>
<dbReference type="PANTHER" id="PTHR37305:SF1">
    <property type="entry name" value="MEMBRANE PROTEIN"/>
    <property type="match status" value="1"/>
</dbReference>
<accession>A0A0H3MYV8</accession>
<feature type="transmembrane region" description="Helical" evidence="1">
    <location>
        <begin position="225"/>
        <end position="247"/>
    </location>
</feature>
<dbReference type="KEGG" id="cdc:CD196_0310"/>
<proteinExistence type="predicted"/>
<dbReference type="HOGENOM" id="CLU_091969_1_0_9"/>
<feature type="transmembrane region" description="Helical" evidence="1">
    <location>
        <begin position="110"/>
        <end position="137"/>
    </location>
</feature>
<dbReference type="RefSeq" id="WP_009888149.1">
    <property type="nucleotide sequence ID" value="NC_013315.1"/>
</dbReference>
<dbReference type="AlphaFoldDB" id="A0A0H3MYV8"/>
<feature type="transmembrane region" description="Helical" evidence="1">
    <location>
        <begin position="21"/>
        <end position="39"/>
    </location>
</feature>
<feature type="transmembrane region" description="Helical" evidence="1">
    <location>
        <begin position="149"/>
        <end position="170"/>
    </location>
</feature>
<feature type="transmembrane region" description="Helical" evidence="1">
    <location>
        <begin position="72"/>
        <end position="89"/>
    </location>
</feature>
<dbReference type="PANTHER" id="PTHR37305">
    <property type="entry name" value="INTEGRAL MEMBRANE PROTEIN-RELATED"/>
    <property type="match status" value="1"/>
</dbReference>
<evidence type="ECO:0000313" key="3">
    <source>
        <dbReference type="Proteomes" id="UP000002068"/>
    </source>
</evidence>
<evidence type="ECO:0000313" key="2">
    <source>
        <dbReference type="EMBL" id="CBA60617.1"/>
    </source>
</evidence>